<dbReference type="Pfam" id="PF01081">
    <property type="entry name" value="Aldolase"/>
    <property type="match status" value="1"/>
</dbReference>
<dbReference type="InterPro" id="IPR000887">
    <property type="entry name" value="Aldlse_KDPG_KHG"/>
</dbReference>
<gene>
    <name evidence="6" type="ORF">QT711_07810</name>
</gene>
<comment type="similarity">
    <text evidence="2">Belongs to the KHG/KDPG aldolase family.</text>
</comment>
<keyword evidence="4" id="KW-0456">Lyase</keyword>
<name>A0ABU4G7X9_9BACL</name>
<evidence type="ECO:0000256" key="5">
    <source>
        <dbReference type="ARBA" id="ARBA00023277"/>
    </source>
</evidence>
<accession>A0ABU4G7X9</accession>
<evidence type="ECO:0000256" key="1">
    <source>
        <dbReference type="ARBA" id="ARBA00004761"/>
    </source>
</evidence>
<evidence type="ECO:0000313" key="7">
    <source>
        <dbReference type="Proteomes" id="UP001282284"/>
    </source>
</evidence>
<comment type="caution">
    <text evidence="6">The sequence shown here is derived from an EMBL/GenBank/DDBJ whole genome shotgun (WGS) entry which is preliminary data.</text>
</comment>
<dbReference type="EMBL" id="JAUBDI010000005">
    <property type="protein sequence ID" value="MDW0113088.1"/>
    <property type="molecule type" value="Genomic_DNA"/>
</dbReference>
<dbReference type="PANTHER" id="PTHR30246">
    <property type="entry name" value="2-KETO-3-DEOXY-6-PHOSPHOGLUCONATE ALDOLASE"/>
    <property type="match status" value="1"/>
</dbReference>
<dbReference type="InterPro" id="IPR013785">
    <property type="entry name" value="Aldolase_TIM"/>
</dbReference>
<dbReference type="PANTHER" id="PTHR30246:SF1">
    <property type="entry name" value="2-DEHYDRO-3-DEOXY-6-PHOSPHOGALACTONATE ALDOLASE-RELATED"/>
    <property type="match status" value="1"/>
</dbReference>
<evidence type="ECO:0000256" key="2">
    <source>
        <dbReference type="ARBA" id="ARBA00006906"/>
    </source>
</evidence>
<evidence type="ECO:0000256" key="4">
    <source>
        <dbReference type="ARBA" id="ARBA00023239"/>
    </source>
</evidence>
<dbReference type="NCBIfam" id="TIGR01182">
    <property type="entry name" value="eda"/>
    <property type="match status" value="1"/>
</dbReference>
<evidence type="ECO:0000313" key="6">
    <source>
        <dbReference type="EMBL" id="MDW0113088.1"/>
    </source>
</evidence>
<dbReference type="SUPFAM" id="SSF51569">
    <property type="entry name" value="Aldolase"/>
    <property type="match status" value="1"/>
</dbReference>
<dbReference type="Proteomes" id="UP001282284">
    <property type="component" value="Unassembled WGS sequence"/>
</dbReference>
<dbReference type="RefSeq" id="WP_317943207.1">
    <property type="nucleotide sequence ID" value="NZ_JAUBDI010000005.1"/>
</dbReference>
<dbReference type="CDD" id="cd00452">
    <property type="entry name" value="KDPG_aldolase"/>
    <property type="match status" value="1"/>
</dbReference>
<comment type="pathway">
    <text evidence="1">Carbohydrate acid metabolism.</text>
</comment>
<dbReference type="Gene3D" id="3.20.20.70">
    <property type="entry name" value="Aldolase class I"/>
    <property type="match status" value="1"/>
</dbReference>
<evidence type="ECO:0000256" key="3">
    <source>
        <dbReference type="ARBA" id="ARBA00011233"/>
    </source>
</evidence>
<keyword evidence="7" id="KW-1185">Reference proteome</keyword>
<comment type="subunit">
    <text evidence="3">Homotrimer.</text>
</comment>
<protein>
    <submittedName>
        <fullName evidence="6">Bifunctional 4-hydroxy-2-oxoglutarate aldolase/2-dehydro-3-deoxy-phosphogluconate aldolase</fullName>
    </submittedName>
</protein>
<proteinExistence type="inferred from homology"/>
<reference evidence="6 7" key="1">
    <citation type="submission" date="2023-06" db="EMBL/GenBank/DDBJ databases">
        <title>Sporosarcina sp. nov., isolated from Korean traditional fermented seafood 'Jeotgal'.</title>
        <authorList>
            <person name="Yang A.I."/>
            <person name="Shin N.-R."/>
        </authorList>
    </citation>
    <scope>NUCLEOTIDE SEQUENCE [LARGE SCALE GENOMIC DNA]</scope>
    <source>
        <strain evidence="6 7">KCTC13119</strain>
    </source>
</reference>
<sequence>MNQTLKKITDNKIIAILRRLNEKDIYKIVDALVEGDIQVIEITADTENILPIIENLKKKYATQLTIGVGTVLHPDRIASFIQAGASFILSPNVNEAVIQHTKKLGAISIPGAFTPSEIVCAYEYGADIVKVFPANRFGPSYIKDLQAPLPHIPLLPTGGIDETNIGQYLQMDCAGFGVSSGLHTNCMDPNSDQLKTITETAKKLVEQAQGVRRNA</sequence>
<keyword evidence="5" id="KW-0119">Carbohydrate metabolism</keyword>
<organism evidence="6 7">
    <name type="scientific">Sporosarcina saromensis</name>
    <dbReference type="NCBI Taxonomy" id="359365"/>
    <lineage>
        <taxon>Bacteria</taxon>
        <taxon>Bacillati</taxon>
        <taxon>Bacillota</taxon>
        <taxon>Bacilli</taxon>
        <taxon>Bacillales</taxon>
        <taxon>Caryophanaceae</taxon>
        <taxon>Sporosarcina</taxon>
    </lineage>
</organism>